<sequence length="292" mass="34994">METISKLKINIIQLERRQVFQIQPKDFSHIVILIHVKHYLHNNHQEAYLMVKLQLKEIIYTDLKDKVHKSKAFLSKVVLLFALLKLEVLNKIIFNKEKEQLVLMKINSSIKMSQITCQIKINKKKYLVQRKMIEKSNYKNIKQCIFKKRCCSKKQETLKQWIPGNQMDPFITMEIKALLIKAMSKTMTLLFLLQKQSWINSIQKHSIYKLSKDSSKDCKIIIRTYQKDSKKKFTQNQLKKISIVQKNIKTKCFRLQISNQNREQKIHYIFEVIQYHKLVNIFFILVNCFEDK</sequence>
<evidence type="ECO:0000313" key="1">
    <source>
        <dbReference type="EMBL" id="EWS75658.1"/>
    </source>
</evidence>
<evidence type="ECO:0000313" key="2">
    <source>
        <dbReference type="Proteomes" id="UP000009168"/>
    </source>
</evidence>
<accession>W7XFN4</accession>
<dbReference type="GeneID" id="24437499"/>
<organism evidence="1 2">
    <name type="scientific">Tetrahymena thermophila (strain SB210)</name>
    <dbReference type="NCBI Taxonomy" id="312017"/>
    <lineage>
        <taxon>Eukaryota</taxon>
        <taxon>Sar</taxon>
        <taxon>Alveolata</taxon>
        <taxon>Ciliophora</taxon>
        <taxon>Intramacronucleata</taxon>
        <taxon>Oligohymenophorea</taxon>
        <taxon>Hymenostomatida</taxon>
        <taxon>Tetrahymenina</taxon>
        <taxon>Tetrahymenidae</taxon>
        <taxon>Tetrahymena</taxon>
    </lineage>
</organism>
<dbReference type="AlphaFoldDB" id="W7XFN4"/>
<dbReference type="EMBL" id="GG662793">
    <property type="protein sequence ID" value="EWS75658.1"/>
    <property type="molecule type" value="Genomic_DNA"/>
</dbReference>
<reference evidence="2" key="1">
    <citation type="journal article" date="2006" name="PLoS Biol.">
        <title>Macronuclear genome sequence of the ciliate Tetrahymena thermophila, a model eukaryote.</title>
        <authorList>
            <person name="Eisen J.A."/>
            <person name="Coyne R.S."/>
            <person name="Wu M."/>
            <person name="Wu D."/>
            <person name="Thiagarajan M."/>
            <person name="Wortman J.R."/>
            <person name="Badger J.H."/>
            <person name="Ren Q."/>
            <person name="Amedeo P."/>
            <person name="Jones K.M."/>
            <person name="Tallon L.J."/>
            <person name="Delcher A.L."/>
            <person name="Salzberg S.L."/>
            <person name="Silva J.C."/>
            <person name="Haas B.J."/>
            <person name="Majoros W.H."/>
            <person name="Farzad M."/>
            <person name="Carlton J.M."/>
            <person name="Smith R.K. Jr."/>
            <person name="Garg J."/>
            <person name="Pearlman R.E."/>
            <person name="Karrer K.M."/>
            <person name="Sun L."/>
            <person name="Manning G."/>
            <person name="Elde N.C."/>
            <person name="Turkewitz A.P."/>
            <person name="Asai D.J."/>
            <person name="Wilkes D.E."/>
            <person name="Wang Y."/>
            <person name="Cai H."/>
            <person name="Collins K."/>
            <person name="Stewart B.A."/>
            <person name="Lee S.R."/>
            <person name="Wilamowska K."/>
            <person name="Weinberg Z."/>
            <person name="Ruzzo W.L."/>
            <person name="Wloga D."/>
            <person name="Gaertig J."/>
            <person name="Frankel J."/>
            <person name="Tsao C.-C."/>
            <person name="Gorovsky M.A."/>
            <person name="Keeling P.J."/>
            <person name="Waller R.F."/>
            <person name="Patron N.J."/>
            <person name="Cherry J.M."/>
            <person name="Stover N.A."/>
            <person name="Krieger C.J."/>
            <person name="del Toro C."/>
            <person name="Ryder H.F."/>
            <person name="Williamson S.C."/>
            <person name="Barbeau R.A."/>
            <person name="Hamilton E.P."/>
            <person name="Orias E."/>
        </authorList>
    </citation>
    <scope>NUCLEOTIDE SEQUENCE [LARGE SCALE GENOMIC DNA]</scope>
    <source>
        <strain evidence="2">SB210</strain>
    </source>
</reference>
<name>W7XFN4_TETTS</name>
<keyword evidence="2" id="KW-1185">Reference proteome</keyword>
<dbReference type="KEGG" id="tet:TTHERM_000145039"/>
<proteinExistence type="predicted"/>
<dbReference type="RefSeq" id="XP_012651804.1">
    <property type="nucleotide sequence ID" value="XM_012796350.1"/>
</dbReference>
<protein>
    <submittedName>
        <fullName evidence="1">Uncharacterized protein</fullName>
    </submittedName>
</protein>
<dbReference type="Proteomes" id="UP000009168">
    <property type="component" value="Unassembled WGS sequence"/>
</dbReference>
<dbReference type="InParanoid" id="W7XFN4"/>
<gene>
    <name evidence="1" type="ORF">TTHERM_000145039</name>
</gene>